<proteinExistence type="predicted"/>
<gene>
    <name evidence="9" type="ORF">NQ318_008431</name>
</gene>
<evidence type="ECO:0000256" key="4">
    <source>
        <dbReference type="ARBA" id="ARBA00023163"/>
    </source>
</evidence>
<name>A0AAV8YB78_9CUCU</name>
<protein>
    <recommendedName>
        <fullName evidence="2">Regulatory protein zeste</fullName>
    </recommendedName>
</protein>
<feature type="domain" description="Myb/SANT-like DNA-binding" evidence="8">
    <location>
        <begin position="9"/>
        <end position="88"/>
    </location>
</feature>
<dbReference type="PANTHER" id="PTHR21411:SF0">
    <property type="entry name" value="REGULATORY PROTEIN ZESTE"/>
    <property type="match status" value="1"/>
</dbReference>
<evidence type="ECO:0000256" key="7">
    <source>
        <dbReference type="SAM" id="MobiDB-lite"/>
    </source>
</evidence>
<keyword evidence="6" id="KW-0175">Coiled coil</keyword>
<keyword evidence="4" id="KW-0804">Transcription</keyword>
<organism evidence="9 10">
    <name type="scientific">Aromia moschata</name>
    <dbReference type="NCBI Taxonomy" id="1265417"/>
    <lineage>
        <taxon>Eukaryota</taxon>
        <taxon>Metazoa</taxon>
        <taxon>Ecdysozoa</taxon>
        <taxon>Arthropoda</taxon>
        <taxon>Hexapoda</taxon>
        <taxon>Insecta</taxon>
        <taxon>Pterygota</taxon>
        <taxon>Neoptera</taxon>
        <taxon>Endopterygota</taxon>
        <taxon>Coleoptera</taxon>
        <taxon>Polyphaga</taxon>
        <taxon>Cucujiformia</taxon>
        <taxon>Chrysomeloidea</taxon>
        <taxon>Cerambycidae</taxon>
        <taxon>Cerambycinae</taxon>
        <taxon>Callichromatini</taxon>
        <taxon>Aromia</taxon>
    </lineage>
</organism>
<evidence type="ECO:0000256" key="2">
    <source>
        <dbReference type="ARBA" id="ARBA00016807"/>
    </source>
</evidence>
<evidence type="ECO:0000313" key="10">
    <source>
        <dbReference type="Proteomes" id="UP001162162"/>
    </source>
</evidence>
<keyword evidence="3" id="KW-0805">Transcription regulation</keyword>
<comment type="subunit">
    <text evidence="1">Self-associates forming complexes of several hundred monomers.</text>
</comment>
<feature type="coiled-coil region" evidence="6">
    <location>
        <begin position="210"/>
        <end position="255"/>
    </location>
</feature>
<evidence type="ECO:0000256" key="1">
    <source>
        <dbReference type="ARBA" id="ARBA00011764"/>
    </source>
</evidence>
<dbReference type="InterPro" id="IPR028002">
    <property type="entry name" value="Myb_DNA-bind_5"/>
</dbReference>
<evidence type="ECO:0000259" key="8">
    <source>
        <dbReference type="Pfam" id="PF13873"/>
    </source>
</evidence>
<comment type="caution">
    <text evidence="9">The sequence shown here is derived from an EMBL/GenBank/DDBJ whole genome shotgun (WGS) entry which is preliminary data.</text>
</comment>
<sequence length="277" mass="31719">MSSQPKRIRSTNYSLEEKNLLMTLVNELKHIIENKKTDAVTNSEKEKAWNKIANEFNAISPSGTFRDGQSLKKTYLNIKMAVRKEVADEKIETFKTGGGIPSKSTSNPLRDITLQTMNEKTVFGLNNEFDSDANKINNDASISENDCETIYLEVEDHIENENSWSKWKANDLKKPTSSPLIPKFANGENLTPHSSRRRPAATMTLQSSNIAKIYNELAEKRLEVAEVELEILKNKERREEEKHKLEKNILEVQLKIKLDELNKLNPDWVSAFINKNK</sequence>
<evidence type="ECO:0000313" key="9">
    <source>
        <dbReference type="EMBL" id="KAJ8948080.1"/>
    </source>
</evidence>
<dbReference type="Proteomes" id="UP001162162">
    <property type="component" value="Unassembled WGS sequence"/>
</dbReference>
<reference evidence="9" key="1">
    <citation type="journal article" date="2023" name="Insect Mol. Biol.">
        <title>Genome sequencing provides insights into the evolution of gene families encoding plant cell wall-degrading enzymes in longhorned beetles.</title>
        <authorList>
            <person name="Shin N.R."/>
            <person name="Okamura Y."/>
            <person name="Kirsch R."/>
            <person name="Pauchet Y."/>
        </authorList>
    </citation>
    <scope>NUCLEOTIDE SEQUENCE</scope>
    <source>
        <strain evidence="9">AMC_N1</strain>
    </source>
</reference>
<dbReference type="Pfam" id="PF13873">
    <property type="entry name" value="Myb_DNA-bind_5"/>
    <property type="match status" value="1"/>
</dbReference>
<dbReference type="PANTHER" id="PTHR21411">
    <property type="entry name" value="APONTIC"/>
    <property type="match status" value="1"/>
</dbReference>
<evidence type="ECO:0000256" key="3">
    <source>
        <dbReference type="ARBA" id="ARBA00023015"/>
    </source>
</evidence>
<accession>A0AAV8YB78</accession>
<feature type="region of interest" description="Disordered" evidence="7">
    <location>
        <begin position="178"/>
        <end position="197"/>
    </location>
</feature>
<evidence type="ECO:0000256" key="6">
    <source>
        <dbReference type="SAM" id="Coils"/>
    </source>
</evidence>
<keyword evidence="10" id="KW-1185">Reference proteome</keyword>
<dbReference type="EMBL" id="JAPWTK010000144">
    <property type="protein sequence ID" value="KAJ8948080.1"/>
    <property type="molecule type" value="Genomic_DNA"/>
</dbReference>
<evidence type="ECO:0000256" key="5">
    <source>
        <dbReference type="ARBA" id="ARBA00025466"/>
    </source>
</evidence>
<dbReference type="AlphaFoldDB" id="A0AAV8YB78"/>
<comment type="function">
    <text evidence="5">Involved in transvection phenomena (= synapsis-dependent gene expression), where the synaptic pairing of chromosomes carrying genes with which zeste interacts influences the expression of these genes. Zeste binds to DNA and stimulates transcription from a nearby promoter.</text>
</comment>